<evidence type="ECO:0000313" key="2">
    <source>
        <dbReference type="Proteomes" id="UP000001025"/>
    </source>
</evidence>
<name>Q7UFU5_RHOBA</name>
<dbReference type="STRING" id="243090.RB8332"/>
<dbReference type="EnsemblBacteria" id="CAD78585">
    <property type="protein sequence ID" value="CAD78585"/>
    <property type="gene ID" value="RB8332"/>
</dbReference>
<evidence type="ECO:0000313" key="1">
    <source>
        <dbReference type="EMBL" id="CAD78585.1"/>
    </source>
</evidence>
<dbReference type="InParanoid" id="Q7UFU5"/>
<dbReference type="HOGENOM" id="CLU_2071252_0_0_0"/>
<accession>Q7UFU5</accession>
<keyword evidence="2" id="KW-1185">Reference proteome</keyword>
<sequence length="118" mass="13508">MPKPHRNQVQFQPFASCFSTTRERSRRPHPGRLMVLLVRSRGFHPELRTTAPSGAVWRDCHERNGETGRLQIAKWTLQIGSCRSALSRQLPSRKYFAICIDQFALCNPLTESSPGQCR</sequence>
<organism evidence="1 2">
    <name type="scientific">Rhodopirellula baltica (strain DSM 10527 / NCIMB 13988 / SH1)</name>
    <dbReference type="NCBI Taxonomy" id="243090"/>
    <lineage>
        <taxon>Bacteria</taxon>
        <taxon>Pseudomonadati</taxon>
        <taxon>Planctomycetota</taxon>
        <taxon>Planctomycetia</taxon>
        <taxon>Pirellulales</taxon>
        <taxon>Pirellulaceae</taxon>
        <taxon>Rhodopirellula</taxon>
    </lineage>
</organism>
<dbReference type="KEGG" id="rba:RB8332"/>
<reference evidence="1 2" key="1">
    <citation type="journal article" date="2003" name="Proc. Natl. Acad. Sci. U.S.A.">
        <title>Complete genome sequence of the marine planctomycete Pirellula sp. strain 1.</title>
        <authorList>
            <person name="Gloeckner F.O."/>
            <person name="Kube M."/>
            <person name="Bauer M."/>
            <person name="Teeling H."/>
            <person name="Lombardot T."/>
            <person name="Ludwig W."/>
            <person name="Gade D."/>
            <person name="Beck A."/>
            <person name="Borzym K."/>
            <person name="Heitmann K."/>
            <person name="Rabus R."/>
            <person name="Schlesner H."/>
            <person name="Amann R."/>
            <person name="Reinhardt R."/>
        </authorList>
    </citation>
    <scope>NUCLEOTIDE SEQUENCE [LARGE SCALE GENOMIC DNA]</scope>
    <source>
        <strain evidence="2">DSM 10527 / NCIMB 13988 / SH1</strain>
    </source>
</reference>
<proteinExistence type="predicted"/>
<dbReference type="Proteomes" id="UP000001025">
    <property type="component" value="Chromosome"/>
</dbReference>
<dbReference type="AlphaFoldDB" id="Q7UFU5"/>
<dbReference type="EMBL" id="BX294147">
    <property type="protein sequence ID" value="CAD78585.1"/>
    <property type="molecule type" value="Genomic_DNA"/>
</dbReference>
<gene>
    <name evidence="1" type="ordered locus">RB8332</name>
</gene>
<protein>
    <submittedName>
        <fullName evidence="1">Uncharacterized protein</fullName>
    </submittedName>
</protein>